<gene>
    <name evidence="1" type="ORF">BN1708_014431</name>
</gene>
<reference evidence="1 2" key="1">
    <citation type="submission" date="2015-05" db="EMBL/GenBank/DDBJ databases">
        <authorList>
            <person name="Wang D.B."/>
            <person name="Wang M."/>
        </authorList>
    </citation>
    <scope>NUCLEOTIDE SEQUENCE [LARGE SCALE GENOMIC DNA]</scope>
    <source>
        <strain evidence="1">VL1</strain>
    </source>
</reference>
<keyword evidence="2" id="KW-1185">Reference proteome</keyword>
<dbReference type="Proteomes" id="UP000044602">
    <property type="component" value="Unassembled WGS sequence"/>
</dbReference>
<accession>A0A0G4LXF1</accession>
<protein>
    <submittedName>
        <fullName evidence="1">Uncharacterized protein</fullName>
    </submittedName>
</protein>
<dbReference type="EMBL" id="CVQH01020118">
    <property type="protein sequence ID" value="CRK26250.1"/>
    <property type="molecule type" value="Genomic_DNA"/>
</dbReference>
<sequence>MEQPAVASLELWMPSHEYPTSLAAPRLLQTIPQSLVMTLPPVWPPPLEPSSCGCKTPRCSSEHLLCNGGYRGQDADHNHHVPPPPPPAAAAAAAVLEINIPPLSPQNSLFDRPCHVSNSSEGSVSLSSSPSRPQVRQAVVSTIPVPDQHEPLSISAWPSSDLRLNRNISLTSPAPFHVVIAGITRIAIPGTRLNLPISQNPSEGKGQPSVPSTTMFLGPSIVNRHVGRMSLS</sequence>
<proteinExistence type="predicted"/>
<evidence type="ECO:0000313" key="1">
    <source>
        <dbReference type="EMBL" id="CRK26250.1"/>
    </source>
</evidence>
<dbReference type="AlphaFoldDB" id="A0A0G4LXF1"/>
<organism evidence="1 2">
    <name type="scientific">Verticillium longisporum</name>
    <name type="common">Verticillium dahliae var. longisporum</name>
    <dbReference type="NCBI Taxonomy" id="100787"/>
    <lineage>
        <taxon>Eukaryota</taxon>
        <taxon>Fungi</taxon>
        <taxon>Dikarya</taxon>
        <taxon>Ascomycota</taxon>
        <taxon>Pezizomycotina</taxon>
        <taxon>Sordariomycetes</taxon>
        <taxon>Hypocreomycetidae</taxon>
        <taxon>Glomerellales</taxon>
        <taxon>Plectosphaerellaceae</taxon>
        <taxon>Verticillium</taxon>
    </lineage>
</organism>
<evidence type="ECO:0000313" key="2">
    <source>
        <dbReference type="Proteomes" id="UP000044602"/>
    </source>
</evidence>
<name>A0A0G4LXF1_VERLO</name>